<organism evidence="1 2">
    <name type="scientific">Pluteus cervinus</name>
    <dbReference type="NCBI Taxonomy" id="181527"/>
    <lineage>
        <taxon>Eukaryota</taxon>
        <taxon>Fungi</taxon>
        <taxon>Dikarya</taxon>
        <taxon>Basidiomycota</taxon>
        <taxon>Agaricomycotina</taxon>
        <taxon>Agaricomycetes</taxon>
        <taxon>Agaricomycetidae</taxon>
        <taxon>Agaricales</taxon>
        <taxon>Pluteineae</taxon>
        <taxon>Pluteaceae</taxon>
        <taxon>Pluteus</taxon>
    </lineage>
</organism>
<evidence type="ECO:0000313" key="2">
    <source>
        <dbReference type="Proteomes" id="UP000308600"/>
    </source>
</evidence>
<accession>A0ACD3BF19</accession>
<dbReference type="EMBL" id="ML208260">
    <property type="protein sequence ID" value="TFK76416.1"/>
    <property type="molecule type" value="Genomic_DNA"/>
</dbReference>
<proteinExistence type="predicted"/>
<reference evidence="1 2" key="1">
    <citation type="journal article" date="2019" name="Nat. Ecol. Evol.">
        <title>Megaphylogeny resolves global patterns of mushroom evolution.</title>
        <authorList>
            <person name="Varga T."/>
            <person name="Krizsan K."/>
            <person name="Foldi C."/>
            <person name="Dima B."/>
            <person name="Sanchez-Garcia M."/>
            <person name="Sanchez-Ramirez S."/>
            <person name="Szollosi G.J."/>
            <person name="Szarkandi J.G."/>
            <person name="Papp V."/>
            <person name="Albert L."/>
            <person name="Andreopoulos W."/>
            <person name="Angelini C."/>
            <person name="Antonin V."/>
            <person name="Barry K.W."/>
            <person name="Bougher N.L."/>
            <person name="Buchanan P."/>
            <person name="Buyck B."/>
            <person name="Bense V."/>
            <person name="Catcheside P."/>
            <person name="Chovatia M."/>
            <person name="Cooper J."/>
            <person name="Damon W."/>
            <person name="Desjardin D."/>
            <person name="Finy P."/>
            <person name="Geml J."/>
            <person name="Haridas S."/>
            <person name="Hughes K."/>
            <person name="Justo A."/>
            <person name="Karasinski D."/>
            <person name="Kautmanova I."/>
            <person name="Kiss B."/>
            <person name="Kocsube S."/>
            <person name="Kotiranta H."/>
            <person name="LaButti K.M."/>
            <person name="Lechner B.E."/>
            <person name="Liimatainen K."/>
            <person name="Lipzen A."/>
            <person name="Lukacs Z."/>
            <person name="Mihaltcheva S."/>
            <person name="Morgado L.N."/>
            <person name="Niskanen T."/>
            <person name="Noordeloos M.E."/>
            <person name="Ohm R.A."/>
            <person name="Ortiz-Santana B."/>
            <person name="Ovrebo C."/>
            <person name="Racz N."/>
            <person name="Riley R."/>
            <person name="Savchenko A."/>
            <person name="Shiryaev A."/>
            <person name="Soop K."/>
            <person name="Spirin V."/>
            <person name="Szebenyi C."/>
            <person name="Tomsovsky M."/>
            <person name="Tulloss R.E."/>
            <person name="Uehling J."/>
            <person name="Grigoriev I.V."/>
            <person name="Vagvolgyi C."/>
            <person name="Papp T."/>
            <person name="Martin F.M."/>
            <person name="Miettinen O."/>
            <person name="Hibbett D.S."/>
            <person name="Nagy L.G."/>
        </authorList>
    </citation>
    <scope>NUCLEOTIDE SEQUENCE [LARGE SCALE GENOMIC DNA]</scope>
    <source>
        <strain evidence="1 2">NL-1719</strain>
    </source>
</reference>
<evidence type="ECO:0000313" key="1">
    <source>
        <dbReference type="EMBL" id="TFK76416.1"/>
    </source>
</evidence>
<gene>
    <name evidence="1" type="ORF">BDN72DRAFT_808930</name>
</gene>
<keyword evidence="2" id="KW-1185">Reference proteome</keyword>
<name>A0ACD3BF19_9AGAR</name>
<sequence length="1307" mass="142652">MDTHSFASLAHVRVLLVPVGSISRSAFETYAAEIRTFDSIRLGDIPADGKDNKGKVCFTSNPLSTGQLLIGFPSHPPPESHLPLSFLRPSHFPLAVIGIAACAHTDSLGTILAQFNASLPNFFPSGSIFPLAKNCFVFEESDGTTNLNLGNSLPGLVVIPSMMGNKKLYIGTLLADLCSLVLDAFGEVARVLETPLGNEYLNATCLPLFPPLSEFGSSDRRDSLPVLPSINSQPEISRAALGVSAPAMKRNSSSGPAFRQQTLSVAPPKKRLSSIGVASSQARYLKVLGDLYLLSGKMEDAVIRYTEALMMFKTSSDVVWHAAAVEGLATISIIEAWSAGHGLNNSSSGNSEPWAEIADKLAQATMLYSKSPAVEAGEHNYSLLSYLYCCSVLRHVSLLFSIWSAKGWGPLAFTTMLHSGPTAHIPPTLISEDMSGAVLERLSTISRIPRASISAVLSQVHGPWLLHLGVAERIAVLEATASLFSCLGYKRKEAYVLREVLGCVLDLVVCGRDEEGSARASPDPGAAKGAVAVRRIESVNGNDSVLRLLKHICSVLGINLEAVSIHDGNASELAQRSNDEPSKADHFGWPELQVGVIREAVAVAEALPDFIAVSQFSLSALKTLQAVLSAGDQYHLHTTASRALTTARRRGENKLVDYWSSVPILSLAITPLPLIRLPIETPISALQPKVSDITPILTGATDPFLYNPRRALAIQGKTLVVQNEALEFVVTLQNPYIFDMELQDLTLSTTGVPLDVKPIRVLLQANSFHTVTLIGKAPETGNLVIRGCTAHAPGSITCEFLLPLSSDEEEEEIARRRSAAACESDRFKFSGLECLPWTKKSQRLSLKAKSPSRKPPRYLECKIVAEQPLLRVRRSSVTHGALMLYDGEISVIRITLENVSSLPVDFLRLAFDDSTIAPGQQALSEGDLSVFETYETEYNLIHRPVFSWNKDDAKDIAPGQKLTLTITCFGKVGCTSGMIHVSYSYARRPQTTLAAPPDVFHIRQLSYPLTVTVYQMLECHSMDILSFPTNLHRLSNMHEPLDLRNDNLLVDQDSSWCMFSVEVRNMYGSPFEVTFERCQEGTPSATTSAIIPPGSMSRILLPLKKFRLSDEALATPIPTLSDRQFVVAKAKLTQGEVQAQRSLFWYREELFKLIRGTWKEAGGSRSGDLSLRSQRMTMTMLETLRMETTHVSLSFTRDPNSTSPSQEGDLCIRPNEFVYIFVEVSNVSVASAVFTLDLAIEPADHIVYEGVLSGLPIGRLEPGSSWSSTIAMCFLARGRFEVFAEVKSLTGLRSGFQQLITFVRENT</sequence>
<dbReference type="Proteomes" id="UP000308600">
    <property type="component" value="Unassembled WGS sequence"/>
</dbReference>
<protein>
    <submittedName>
        <fullName evidence="1">Uncharacterized protein</fullName>
    </submittedName>
</protein>